<evidence type="ECO:0000256" key="4">
    <source>
        <dbReference type="ARBA" id="ARBA00023163"/>
    </source>
</evidence>
<organism evidence="6">
    <name type="scientific">marine sediment metagenome</name>
    <dbReference type="NCBI Taxonomy" id="412755"/>
    <lineage>
        <taxon>unclassified sequences</taxon>
        <taxon>metagenomes</taxon>
        <taxon>ecological metagenomes</taxon>
    </lineage>
</organism>
<accession>X0TFK9</accession>
<dbReference type="AlphaFoldDB" id="X0TFK9"/>
<proteinExistence type="predicted"/>
<dbReference type="InterPro" id="IPR009061">
    <property type="entry name" value="DNA-bd_dom_put_sf"/>
</dbReference>
<evidence type="ECO:0000256" key="3">
    <source>
        <dbReference type="ARBA" id="ARBA00023125"/>
    </source>
</evidence>
<dbReference type="PANTHER" id="PTHR30204">
    <property type="entry name" value="REDOX-CYCLING DRUG-SENSING TRANSCRIPTIONAL ACTIVATOR SOXR"/>
    <property type="match status" value="1"/>
</dbReference>
<evidence type="ECO:0000256" key="2">
    <source>
        <dbReference type="ARBA" id="ARBA00023015"/>
    </source>
</evidence>
<keyword evidence="3" id="KW-0238">DNA-binding</keyword>
<protein>
    <recommendedName>
        <fullName evidence="5">HTH merR-type domain-containing protein</fullName>
    </recommendedName>
</protein>
<name>X0TFK9_9ZZZZ</name>
<keyword evidence="1" id="KW-0678">Repressor</keyword>
<evidence type="ECO:0000259" key="5">
    <source>
        <dbReference type="PROSITE" id="PS50937"/>
    </source>
</evidence>
<dbReference type="SMART" id="SM00422">
    <property type="entry name" value="HTH_MERR"/>
    <property type="match status" value="1"/>
</dbReference>
<dbReference type="SUPFAM" id="SSF46955">
    <property type="entry name" value="Putative DNA-binding domain"/>
    <property type="match status" value="1"/>
</dbReference>
<dbReference type="PROSITE" id="PS50937">
    <property type="entry name" value="HTH_MERR_2"/>
    <property type="match status" value="1"/>
</dbReference>
<dbReference type="GO" id="GO:0003677">
    <property type="term" value="F:DNA binding"/>
    <property type="evidence" value="ECO:0007669"/>
    <property type="project" value="UniProtKB-KW"/>
</dbReference>
<keyword evidence="4" id="KW-0804">Transcription</keyword>
<feature type="domain" description="HTH merR-type" evidence="5">
    <location>
        <begin position="5"/>
        <end position="76"/>
    </location>
</feature>
<evidence type="ECO:0000313" key="6">
    <source>
        <dbReference type="EMBL" id="GAF74860.1"/>
    </source>
</evidence>
<dbReference type="Pfam" id="PF13411">
    <property type="entry name" value="MerR_1"/>
    <property type="match status" value="1"/>
</dbReference>
<evidence type="ECO:0000256" key="1">
    <source>
        <dbReference type="ARBA" id="ARBA00022491"/>
    </source>
</evidence>
<dbReference type="InterPro" id="IPR000551">
    <property type="entry name" value="MerR-type_HTH_dom"/>
</dbReference>
<dbReference type="Gene3D" id="1.10.1660.10">
    <property type="match status" value="1"/>
</dbReference>
<reference evidence="6" key="1">
    <citation type="journal article" date="2014" name="Front. Microbiol.">
        <title>High frequency of phylogenetically diverse reductive dehalogenase-homologous genes in deep subseafloor sedimentary metagenomes.</title>
        <authorList>
            <person name="Kawai M."/>
            <person name="Futagami T."/>
            <person name="Toyoda A."/>
            <person name="Takaki Y."/>
            <person name="Nishi S."/>
            <person name="Hori S."/>
            <person name="Arai W."/>
            <person name="Tsubouchi T."/>
            <person name="Morono Y."/>
            <person name="Uchiyama I."/>
            <person name="Ito T."/>
            <person name="Fujiyama A."/>
            <person name="Inagaki F."/>
            <person name="Takami H."/>
        </authorList>
    </citation>
    <scope>NUCLEOTIDE SEQUENCE</scope>
    <source>
        <strain evidence="6">Expedition CK06-06</strain>
    </source>
</reference>
<gene>
    <name evidence="6" type="ORF">S01H1_08224</name>
</gene>
<dbReference type="GO" id="GO:0003700">
    <property type="term" value="F:DNA-binding transcription factor activity"/>
    <property type="evidence" value="ECO:0007669"/>
    <property type="project" value="InterPro"/>
</dbReference>
<dbReference type="InterPro" id="IPR047057">
    <property type="entry name" value="MerR_fam"/>
</dbReference>
<sequence>MEKVYLTVNEASKKTSVSVHTLRYWEKVFDGILVPLRTKGNQRRYSPKDIEIIFSIKKLLKDDLYSTAGAKKILKKEK</sequence>
<keyword evidence="2" id="KW-0805">Transcription regulation</keyword>
<dbReference type="PANTHER" id="PTHR30204:SF69">
    <property type="entry name" value="MERR-FAMILY TRANSCRIPTIONAL REGULATOR"/>
    <property type="match status" value="1"/>
</dbReference>
<comment type="caution">
    <text evidence="6">The sequence shown here is derived from an EMBL/GenBank/DDBJ whole genome shotgun (WGS) entry which is preliminary data.</text>
</comment>
<dbReference type="EMBL" id="BARS01004224">
    <property type="protein sequence ID" value="GAF74860.1"/>
    <property type="molecule type" value="Genomic_DNA"/>
</dbReference>